<keyword evidence="3" id="KW-1185">Reference proteome</keyword>
<feature type="domain" description="Transcription regulator PadR N-terminal" evidence="1">
    <location>
        <begin position="22"/>
        <end position="90"/>
    </location>
</feature>
<protein>
    <submittedName>
        <fullName evidence="2">PadR family transcriptional regulator</fullName>
    </submittedName>
</protein>
<accession>A0ABT8RFR4</accession>
<dbReference type="InterPro" id="IPR036390">
    <property type="entry name" value="WH_DNA-bd_sf"/>
</dbReference>
<organism evidence="2 3">
    <name type="scientific">Rhodocytophaga aerolata</name>
    <dbReference type="NCBI Taxonomy" id="455078"/>
    <lineage>
        <taxon>Bacteria</taxon>
        <taxon>Pseudomonadati</taxon>
        <taxon>Bacteroidota</taxon>
        <taxon>Cytophagia</taxon>
        <taxon>Cytophagales</taxon>
        <taxon>Rhodocytophagaceae</taxon>
        <taxon>Rhodocytophaga</taxon>
    </lineage>
</organism>
<name>A0ABT8RFR4_9BACT</name>
<reference evidence="2" key="1">
    <citation type="submission" date="2023-07" db="EMBL/GenBank/DDBJ databases">
        <title>The genome sequence of Rhodocytophaga aerolata KACC 12507.</title>
        <authorList>
            <person name="Zhang X."/>
        </authorList>
    </citation>
    <scope>NUCLEOTIDE SEQUENCE</scope>
    <source>
        <strain evidence="2">KACC 12507</strain>
    </source>
</reference>
<evidence type="ECO:0000313" key="3">
    <source>
        <dbReference type="Proteomes" id="UP001168528"/>
    </source>
</evidence>
<dbReference type="InterPro" id="IPR005149">
    <property type="entry name" value="Tscrpt_reg_PadR_N"/>
</dbReference>
<dbReference type="SUPFAM" id="SSF46785">
    <property type="entry name" value="Winged helix' DNA-binding domain"/>
    <property type="match status" value="1"/>
</dbReference>
<gene>
    <name evidence="2" type="ORF">Q0590_32050</name>
</gene>
<dbReference type="EMBL" id="JAUKPO010000039">
    <property type="protein sequence ID" value="MDO1450951.1"/>
    <property type="molecule type" value="Genomic_DNA"/>
</dbReference>
<proteinExistence type="predicted"/>
<comment type="caution">
    <text evidence="2">The sequence shown here is derived from an EMBL/GenBank/DDBJ whole genome shotgun (WGS) entry which is preliminary data.</text>
</comment>
<sequence length="112" mass="12635">MRRSFLGEFEEVILLVVASCHPEAYGVTVWERVQVQTGRKITMSAVHATLYRLEEKGFLHSNMGGSTQERGGRRKRFFTLTPAGASALQEIQALRTKLWQGIPQNTLQLFGI</sequence>
<evidence type="ECO:0000313" key="2">
    <source>
        <dbReference type="EMBL" id="MDO1450951.1"/>
    </source>
</evidence>
<dbReference type="Gene3D" id="1.10.10.10">
    <property type="entry name" value="Winged helix-like DNA-binding domain superfamily/Winged helix DNA-binding domain"/>
    <property type="match status" value="1"/>
</dbReference>
<dbReference type="Proteomes" id="UP001168528">
    <property type="component" value="Unassembled WGS sequence"/>
</dbReference>
<dbReference type="Pfam" id="PF03551">
    <property type="entry name" value="PadR"/>
    <property type="match status" value="1"/>
</dbReference>
<dbReference type="InterPro" id="IPR036388">
    <property type="entry name" value="WH-like_DNA-bd_sf"/>
</dbReference>
<dbReference type="RefSeq" id="WP_302041751.1">
    <property type="nucleotide sequence ID" value="NZ_JAUKPO010000039.1"/>
</dbReference>
<evidence type="ECO:0000259" key="1">
    <source>
        <dbReference type="Pfam" id="PF03551"/>
    </source>
</evidence>